<evidence type="ECO:0000256" key="1">
    <source>
        <dbReference type="ARBA" id="ARBA00004651"/>
    </source>
</evidence>
<comment type="subcellular location">
    <subcellularLocation>
        <location evidence="1 5">Cell membrane</location>
        <topology evidence="1 5">Multi-pass membrane protein</topology>
    </subcellularLocation>
</comment>
<feature type="domain" description="ABC transmembrane type-1" evidence="6">
    <location>
        <begin position="89"/>
        <end position="281"/>
    </location>
</feature>
<dbReference type="Proteomes" id="UP000252582">
    <property type="component" value="Unassembled WGS sequence"/>
</dbReference>
<evidence type="ECO:0000256" key="4">
    <source>
        <dbReference type="ARBA" id="ARBA00023136"/>
    </source>
</evidence>
<comment type="similarity">
    <text evidence="5">Belongs to the binding-protein-dependent transport system permease family.</text>
</comment>
<accession>A0A6I7HHG3</accession>
<evidence type="ECO:0000313" key="7">
    <source>
        <dbReference type="EMBL" id="RCW20808.1"/>
    </source>
</evidence>
<dbReference type="PANTHER" id="PTHR43879:SF1">
    <property type="entry name" value="GLUCOSE IMPORT SYSTEM PERMEASE PROTEIN GLCU"/>
    <property type="match status" value="1"/>
</dbReference>
<name>A0A6I7HHG3_9HYPH</name>
<dbReference type="AlphaFoldDB" id="A0A6I7HHG3"/>
<keyword evidence="8" id="KW-1185">Reference proteome</keyword>
<feature type="transmembrane region" description="Helical" evidence="5">
    <location>
        <begin position="21"/>
        <end position="42"/>
    </location>
</feature>
<sequence>MSRQESGIVRPKGLRQAMLRGLLFAALILFCLYYLMPLVVMVSTSLKSLDEIRTSSLVSLPRAVNFDAWAKAWSSACVGVRCTGLEPYFMNSVLMVVPSVIISTMLGALNGYALTKWRFRGADIIFALMLFGSFIPFQVVLLPMARMLGYFGLAGSVYGLILVHTVYGLAFTTLFFRNFFVGVSDGIVNAAKIDGAGFFTIFFSVLLPMSLPTIVVTVIWQFTQIWNDFLFGIAFTVGDSNPVTVALNNIVATSTGVKEYNVDMAAAIIAALPTLLVYIVAGKYFVRGLSAGAVKG</sequence>
<keyword evidence="5" id="KW-0813">Transport</keyword>
<dbReference type="InterPro" id="IPR035906">
    <property type="entry name" value="MetI-like_sf"/>
</dbReference>
<dbReference type="PROSITE" id="PS50928">
    <property type="entry name" value="ABC_TM1"/>
    <property type="match status" value="1"/>
</dbReference>
<dbReference type="GO" id="GO:0055085">
    <property type="term" value="P:transmembrane transport"/>
    <property type="evidence" value="ECO:0007669"/>
    <property type="project" value="InterPro"/>
</dbReference>
<evidence type="ECO:0000256" key="5">
    <source>
        <dbReference type="RuleBase" id="RU363032"/>
    </source>
</evidence>
<keyword evidence="3 5" id="KW-1133">Transmembrane helix</keyword>
<protein>
    <submittedName>
        <fullName evidence="7">Carbohydrate ABC transporter membrane protein 2 (CUT1 family)</fullName>
    </submittedName>
</protein>
<gene>
    <name evidence="7" type="ORF">DFR48_11240</name>
</gene>
<dbReference type="PANTHER" id="PTHR43879">
    <property type="entry name" value="ABC TRANSPORTER PERMEASE PROTEIN"/>
    <property type="match status" value="1"/>
</dbReference>
<dbReference type="CDD" id="cd06261">
    <property type="entry name" value="TM_PBP2"/>
    <property type="match status" value="1"/>
</dbReference>
<evidence type="ECO:0000313" key="8">
    <source>
        <dbReference type="Proteomes" id="UP000252582"/>
    </source>
</evidence>
<keyword evidence="2 5" id="KW-0812">Transmembrane</keyword>
<evidence type="ECO:0000256" key="3">
    <source>
        <dbReference type="ARBA" id="ARBA00022989"/>
    </source>
</evidence>
<evidence type="ECO:0000259" key="6">
    <source>
        <dbReference type="PROSITE" id="PS50928"/>
    </source>
</evidence>
<dbReference type="RefSeq" id="WP_114364745.1">
    <property type="nucleotide sequence ID" value="NZ_QPIX01000012.1"/>
</dbReference>
<dbReference type="Gene3D" id="1.10.3720.10">
    <property type="entry name" value="MetI-like"/>
    <property type="match status" value="1"/>
</dbReference>
<evidence type="ECO:0000256" key="2">
    <source>
        <dbReference type="ARBA" id="ARBA00022692"/>
    </source>
</evidence>
<feature type="transmembrane region" description="Helical" evidence="5">
    <location>
        <begin position="197"/>
        <end position="222"/>
    </location>
</feature>
<feature type="transmembrane region" description="Helical" evidence="5">
    <location>
        <begin position="157"/>
        <end position="176"/>
    </location>
</feature>
<dbReference type="InterPro" id="IPR000515">
    <property type="entry name" value="MetI-like"/>
</dbReference>
<feature type="transmembrane region" description="Helical" evidence="5">
    <location>
        <begin position="264"/>
        <end position="286"/>
    </location>
</feature>
<keyword evidence="4 5" id="KW-0472">Membrane</keyword>
<feature type="transmembrane region" description="Helical" evidence="5">
    <location>
        <begin position="124"/>
        <end position="145"/>
    </location>
</feature>
<dbReference type="SUPFAM" id="SSF161098">
    <property type="entry name" value="MetI-like"/>
    <property type="match status" value="1"/>
</dbReference>
<organism evidence="7 8">
    <name type="scientific">Ciceribacter lividus</name>
    <dbReference type="NCBI Taxonomy" id="1197950"/>
    <lineage>
        <taxon>Bacteria</taxon>
        <taxon>Pseudomonadati</taxon>
        <taxon>Pseudomonadota</taxon>
        <taxon>Alphaproteobacteria</taxon>
        <taxon>Hyphomicrobiales</taxon>
        <taxon>Rhizobiaceae</taxon>
        <taxon>Ciceribacter</taxon>
    </lineage>
</organism>
<feature type="transmembrane region" description="Helical" evidence="5">
    <location>
        <begin position="93"/>
        <end position="112"/>
    </location>
</feature>
<dbReference type="Pfam" id="PF00528">
    <property type="entry name" value="BPD_transp_1"/>
    <property type="match status" value="1"/>
</dbReference>
<dbReference type="GO" id="GO:0005886">
    <property type="term" value="C:plasma membrane"/>
    <property type="evidence" value="ECO:0007669"/>
    <property type="project" value="UniProtKB-SubCell"/>
</dbReference>
<comment type="caution">
    <text evidence="7">The sequence shown here is derived from an EMBL/GenBank/DDBJ whole genome shotgun (WGS) entry which is preliminary data.</text>
</comment>
<dbReference type="EMBL" id="QPIX01000012">
    <property type="protein sequence ID" value="RCW20808.1"/>
    <property type="molecule type" value="Genomic_DNA"/>
</dbReference>
<reference evidence="7 8" key="1">
    <citation type="submission" date="2018-07" db="EMBL/GenBank/DDBJ databases">
        <title>Genomic Encyclopedia of Type Strains, Phase IV (KMG-IV): sequencing the most valuable type-strain genomes for metagenomic binning, comparative biology and taxonomic classification.</title>
        <authorList>
            <person name="Goeker M."/>
        </authorList>
    </citation>
    <scope>NUCLEOTIDE SEQUENCE [LARGE SCALE GENOMIC DNA]</scope>
    <source>
        <strain evidence="7 8">DSM 25528</strain>
    </source>
</reference>
<proteinExistence type="inferred from homology"/>